<evidence type="ECO:0000259" key="12">
    <source>
        <dbReference type="Pfam" id="PF00892"/>
    </source>
</evidence>
<keyword evidence="9" id="KW-0443">Lipid metabolism</keyword>
<dbReference type="Gene3D" id="1.10.3730.20">
    <property type="match status" value="1"/>
</dbReference>
<sequence length="102" mass="11298">MKQGMTKVGEIDGSLRDVAPKLIQAFTNPFVISGISIYGFTTMLWLIILSRVKLSIAYPMLSLGYLFSIFFAWLLFKESVPKARILGAIIICLGVYFVASGE</sequence>
<evidence type="ECO:0000256" key="7">
    <source>
        <dbReference type="ARBA" id="ARBA00022985"/>
    </source>
</evidence>
<dbReference type="InterPro" id="IPR000390">
    <property type="entry name" value="Small_drug/metabolite_transptr"/>
</dbReference>
<protein>
    <recommendedName>
        <fullName evidence="12">EamA domain-containing protein</fullName>
    </recommendedName>
</protein>
<dbReference type="PANTHER" id="PTHR30561:SF9">
    <property type="entry name" value="4-AMINO-4-DEOXY-L-ARABINOSE-PHOSPHOUNDECAPRENOL FLIPPASE SUBUNIT ARNF-RELATED"/>
    <property type="match status" value="1"/>
</dbReference>
<keyword evidence="2" id="KW-1003">Cell membrane</keyword>
<evidence type="ECO:0000256" key="11">
    <source>
        <dbReference type="SAM" id="Phobius"/>
    </source>
</evidence>
<feature type="domain" description="EamA" evidence="12">
    <location>
        <begin position="30"/>
        <end position="98"/>
    </location>
</feature>
<dbReference type="AlphaFoldDB" id="A0A382FAZ4"/>
<reference evidence="13" key="1">
    <citation type="submission" date="2018-05" db="EMBL/GenBank/DDBJ databases">
        <authorList>
            <person name="Lanie J.A."/>
            <person name="Ng W.-L."/>
            <person name="Kazmierczak K.M."/>
            <person name="Andrzejewski T.M."/>
            <person name="Davidsen T.M."/>
            <person name="Wayne K.J."/>
            <person name="Tettelin H."/>
            <person name="Glass J.I."/>
            <person name="Rusch D."/>
            <person name="Podicherti R."/>
            <person name="Tsui H.-C.T."/>
            <person name="Winkler M.E."/>
        </authorList>
    </citation>
    <scope>NUCLEOTIDE SEQUENCE</scope>
</reference>
<dbReference type="EMBL" id="UINC01049021">
    <property type="protein sequence ID" value="SVB60268.1"/>
    <property type="molecule type" value="Genomic_DNA"/>
</dbReference>
<evidence type="ECO:0000256" key="3">
    <source>
        <dbReference type="ARBA" id="ARBA00022516"/>
    </source>
</evidence>
<gene>
    <name evidence="13" type="ORF">METZ01_LOCUS213122</name>
</gene>
<evidence type="ECO:0000256" key="8">
    <source>
        <dbReference type="ARBA" id="ARBA00022989"/>
    </source>
</evidence>
<dbReference type="GO" id="GO:0009103">
    <property type="term" value="P:lipopolysaccharide biosynthetic process"/>
    <property type="evidence" value="ECO:0007669"/>
    <property type="project" value="UniProtKB-KW"/>
</dbReference>
<keyword evidence="6 11" id="KW-0812">Transmembrane</keyword>
<dbReference type="InterPro" id="IPR000620">
    <property type="entry name" value="EamA_dom"/>
</dbReference>
<evidence type="ECO:0000256" key="1">
    <source>
        <dbReference type="ARBA" id="ARBA00004651"/>
    </source>
</evidence>
<accession>A0A382FAZ4</accession>
<proteinExistence type="predicted"/>
<keyword evidence="8 11" id="KW-1133">Transmembrane helix</keyword>
<feature type="transmembrane region" description="Helical" evidence="11">
    <location>
        <begin position="56"/>
        <end position="76"/>
    </location>
</feature>
<keyword evidence="4" id="KW-0997">Cell inner membrane</keyword>
<keyword evidence="10 11" id="KW-0472">Membrane</keyword>
<name>A0A382FAZ4_9ZZZZ</name>
<feature type="transmembrane region" description="Helical" evidence="11">
    <location>
        <begin position="83"/>
        <end position="99"/>
    </location>
</feature>
<evidence type="ECO:0000256" key="10">
    <source>
        <dbReference type="ARBA" id="ARBA00023136"/>
    </source>
</evidence>
<evidence type="ECO:0000256" key="4">
    <source>
        <dbReference type="ARBA" id="ARBA00022519"/>
    </source>
</evidence>
<dbReference type="GO" id="GO:0022857">
    <property type="term" value="F:transmembrane transporter activity"/>
    <property type="evidence" value="ECO:0007669"/>
    <property type="project" value="InterPro"/>
</dbReference>
<feature type="transmembrane region" description="Helical" evidence="11">
    <location>
        <begin position="30"/>
        <end position="50"/>
    </location>
</feature>
<evidence type="ECO:0000256" key="6">
    <source>
        <dbReference type="ARBA" id="ARBA00022692"/>
    </source>
</evidence>
<evidence type="ECO:0000256" key="9">
    <source>
        <dbReference type="ARBA" id="ARBA00023098"/>
    </source>
</evidence>
<keyword evidence="3" id="KW-0444">Lipid biosynthesis</keyword>
<dbReference type="InterPro" id="IPR037185">
    <property type="entry name" value="EmrE-like"/>
</dbReference>
<dbReference type="GO" id="GO:0005886">
    <property type="term" value="C:plasma membrane"/>
    <property type="evidence" value="ECO:0007669"/>
    <property type="project" value="UniProtKB-SubCell"/>
</dbReference>
<dbReference type="SUPFAM" id="SSF103481">
    <property type="entry name" value="Multidrug resistance efflux transporter EmrE"/>
    <property type="match status" value="1"/>
</dbReference>
<evidence type="ECO:0000313" key="13">
    <source>
        <dbReference type="EMBL" id="SVB60268.1"/>
    </source>
</evidence>
<keyword evidence="7" id="KW-0448">Lipopolysaccharide biosynthesis</keyword>
<evidence type="ECO:0000256" key="5">
    <source>
        <dbReference type="ARBA" id="ARBA00022556"/>
    </source>
</evidence>
<dbReference type="Pfam" id="PF00892">
    <property type="entry name" value="EamA"/>
    <property type="match status" value="1"/>
</dbReference>
<comment type="subcellular location">
    <subcellularLocation>
        <location evidence="1">Cell membrane</location>
        <topology evidence="1">Multi-pass membrane protein</topology>
    </subcellularLocation>
</comment>
<dbReference type="PANTHER" id="PTHR30561">
    <property type="entry name" value="SMR FAMILY PROTON-DEPENDENT DRUG EFFLUX TRANSPORTER SUGE"/>
    <property type="match status" value="1"/>
</dbReference>
<evidence type="ECO:0000256" key="2">
    <source>
        <dbReference type="ARBA" id="ARBA00022475"/>
    </source>
</evidence>
<keyword evidence="5" id="KW-0441">Lipid A biosynthesis</keyword>
<organism evidence="13">
    <name type="scientific">marine metagenome</name>
    <dbReference type="NCBI Taxonomy" id="408172"/>
    <lineage>
        <taxon>unclassified sequences</taxon>
        <taxon>metagenomes</taxon>
        <taxon>ecological metagenomes</taxon>
    </lineage>
</organism>